<dbReference type="PANTHER" id="PTHR33789">
    <property type="entry name" value="LACHRYMATORY-FACTOR SYNTHASE"/>
    <property type="match status" value="1"/>
</dbReference>
<name>A0AAQ3QB00_9LILI</name>
<dbReference type="AlphaFoldDB" id="A0AAQ3QB00"/>
<gene>
    <name evidence="1" type="ORF">Cni_G10774</name>
</gene>
<proteinExistence type="predicted"/>
<dbReference type="SUPFAM" id="SSF55961">
    <property type="entry name" value="Bet v1-like"/>
    <property type="match status" value="1"/>
</dbReference>
<dbReference type="Proteomes" id="UP001327560">
    <property type="component" value="Chromosome 3"/>
</dbReference>
<organism evidence="1 2">
    <name type="scientific">Canna indica</name>
    <name type="common">Indian-shot</name>
    <dbReference type="NCBI Taxonomy" id="4628"/>
    <lineage>
        <taxon>Eukaryota</taxon>
        <taxon>Viridiplantae</taxon>
        <taxon>Streptophyta</taxon>
        <taxon>Embryophyta</taxon>
        <taxon>Tracheophyta</taxon>
        <taxon>Spermatophyta</taxon>
        <taxon>Magnoliopsida</taxon>
        <taxon>Liliopsida</taxon>
        <taxon>Zingiberales</taxon>
        <taxon>Cannaceae</taxon>
        <taxon>Canna</taxon>
    </lineage>
</organism>
<evidence type="ECO:0000313" key="1">
    <source>
        <dbReference type="EMBL" id="WOL02055.1"/>
    </source>
</evidence>
<dbReference type="InterPro" id="IPR019587">
    <property type="entry name" value="Polyketide_cyclase/dehydratase"/>
</dbReference>
<dbReference type="CDD" id="cd07821">
    <property type="entry name" value="PYR_PYL_RCAR_like"/>
    <property type="match status" value="1"/>
</dbReference>
<sequence length="164" mass="18087">MEQFQLERWEGKASAKLPNTTPDEAWSLFSTFSALHLWLPGIDTCRLIAGAEGQPGCVRYCASAPGDGSYFNWAKEELLDFDAAARSYSYKVTDNNMGFERYAATLKVLPPEDEEGRGCELEWSFESDPLQLWSKEAFIAYLQGGVEAMAKRLEEAAAAAAAAV</sequence>
<evidence type="ECO:0000313" key="2">
    <source>
        <dbReference type="Proteomes" id="UP001327560"/>
    </source>
</evidence>
<dbReference type="Pfam" id="PF10604">
    <property type="entry name" value="Polyketide_cyc2"/>
    <property type="match status" value="1"/>
</dbReference>
<keyword evidence="2" id="KW-1185">Reference proteome</keyword>
<dbReference type="InterPro" id="IPR053249">
    <property type="entry name" value="LFS"/>
</dbReference>
<dbReference type="Gene3D" id="3.30.530.20">
    <property type="match status" value="1"/>
</dbReference>
<dbReference type="PANTHER" id="PTHR33789:SF11">
    <property type="entry name" value="OS05G0202300 PROTEIN"/>
    <property type="match status" value="1"/>
</dbReference>
<dbReference type="InterPro" id="IPR023393">
    <property type="entry name" value="START-like_dom_sf"/>
</dbReference>
<reference evidence="1 2" key="1">
    <citation type="submission" date="2023-10" db="EMBL/GenBank/DDBJ databases">
        <title>Chromosome-scale genome assembly provides insights into flower coloration mechanisms of Canna indica.</title>
        <authorList>
            <person name="Li C."/>
        </authorList>
    </citation>
    <scope>NUCLEOTIDE SEQUENCE [LARGE SCALE GENOMIC DNA]</scope>
    <source>
        <tissue evidence="1">Flower</tissue>
    </source>
</reference>
<accession>A0AAQ3QB00</accession>
<dbReference type="EMBL" id="CP136892">
    <property type="protein sequence ID" value="WOL02055.1"/>
    <property type="molecule type" value="Genomic_DNA"/>
</dbReference>
<protein>
    <submittedName>
        <fullName evidence="1">Lachrymatory-factor synthase-like</fullName>
    </submittedName>
</protein>